<name>A0A858RIN8_9BACT</name>
<sequence length="213" mass="23173">MTTHQDAAEQLRVIRTMMERATIFRALSGEAALLGGAMALAAGWISESRVGWAWGSVWLAGLGIVMVFAVWQLHRLSQIHERPFWSHGLKVALRGALPSLIAGGFLGLLYLKYGGRQPAYPKAEYFAASFWVLHYGLALLAIREFAPKSMVWLGIAFLTTGLIAFAAGTFIQSMNHLLIRLGPSGLMAATFGGFHLLYGAAIVTTTRRDRPGA</sequence>
<evidence type="ECO:0000313" key="2">
    <source>
        <dbReference type="EMBL" id="QJE96289.1"/>
    </source>
</evidence>
<keyword evidence="3" id="KW-1185">Reference proteome</keyword>
<feature type="transmembrane region" description="Helical" evidence="1">
    <location>
        <begin position="149"/>
        <end position="171"/>
    </location>
</feature>
<feature type="transmembrane region" description="Helical" evidence="1">
    <location>
        <begin position="177"/>
        <end position="198"/>
    </location>
</feature>
<protein>
    <submittedName>
        <fullName evidence="2">Uncharacterized protein</fullName>
    </submittedName>
</protein>
<accession>A0A858RIN8</accession>
<dbReference type="RefSeq" id="WP_169454690.1">
    <property type="nucleotide sequence ID" value="NZ_CP051774.1"/>
</dbReference>
<feature type="transmembrane region" description="Helical" evidence="1">
    <location>
        <begin position="51"/>
        <end position="71"/>
    </location>
</feature>
<organism evidence="2 3">
    <name type="scientific">Luteolibacter luteus</name>
    <dbReference type="NCBI Taxonomy" id="2728835"/>
    <lineage>
        <taxon>Bacteria</taxon>
        <taxon>Pseudomonadati</taxon>
        <taxon>Verrucomicrobiota</taxon>
        <taxon>Verrucomicrobiia</taxon>
        <taxon>Verrucomicrobiales</taxon>
        <taxon>Verrucomicrobiaceae</taxon>
        <taxon>Luteolibacter</taxon>
    </lineage>
</organism>
<dbReference type="EMBL" id="CP051774">
    <property type="protein sequence ID" value="QJE96289.1"/>
    <property type="molecule type" value="Genomic_DNA"/>
</dbReference>
<dbReference type="AlphaFoldDB" id="A0A858RIN8"/>
<reference evidence="2 3" key="1">
    <citation type="submission" date="2020-04" db="EMBL/GenBank/DDBJ databases">
        <title>Luteolibacter sp. G-1-1-1 isolated from soil.</title>
        <authorList>
            <person name="Dahal R.H."/>
        </authorList>
    </citation>
    <scope>NUCLEOTIDE SEQUENCE [LARGE SCALE GENOMIC DNA]</scope>
    <source>
        <strain evidence="2 3">G-1-1-1</strain>
    </source>
</reference>
<feature type="transmembrane region" description="Helical" evidence="1">
    <location>
        <begin position="123"/>
        <end position="142"/>
    </location>
</feature>
<evidence type="ECO:0000313" key="3">
    <source>
        <dbReference type="Proteomes" id="UP000501812"/>
    </source>
</evidence>
<keyword evidence="1" id="KW-0472">Membrane</keyword>
<keyword evidence="1" id="KW-0812">Transmembrane</keyword>
<evidence type="ECO:0000256" key="1">
    <source>
        <dbReference type="SAM" id="Phobius"/>
    </source>
</evidence>
<proteinExistence type="predicted"/>
<feature type="transmembrane region" description="Helical" evidence="1">
    <location>
        <begin position="22"/>
        <end position="45"/>
    </location>
</feature>
<keyword evidence="1" id="KW-1133">Transmembrane helix</keyword>
<dbReference type="KEGG" id="luo:HHL09_10995"/>
<dbReference type="Proteomes" id="UP000501812">
    <property type="component" value="Chromosome"/>
</dbReference>
<feature type="transmembrane region" description="Helical" evidence="1">
    <location>
        <begin position="91"/>
        <end position="111"/>
    </location>
</feature>
<gene>
    <name evidence="2" type="ORF">HHL09_10995</name>
</gene>